<reference evidence="4" key="1">
    <citation type="journal article" date="2012" name="Proc. Natl. Acad. Sci. U.S.A.">
        <title>Antigenic diversity is generated by distinct evolutionary mechanisms in African trypanosome species.</title>
        <authorList>
            <person name="Jackson A.P."/>
            <person name="Berry A."/>
            <person name="Aslett M."/>
            <person name="Allison H.C."/>
            <person name="Burton P."/>
            <person name="Vavrova-Anderson J."/>
            <person name="Brown R."/>
            <person name="Browne H."/>
            <person name="Corton N."/>
            <person name="Hauser H."/>
            <person name="Gamble J."/>
            <person name="Gilderthorp R."/>
            <person name="Marcello L."/>
            <person name="McQuillan J."/>
            <person name="Otto T.D."/>
            <person name="Quail M.A."/>
            <person name="Sanders M.J."/>
            <person name="van Tonder A."/>
            <person name="Ginger M.L."/>
            <person name="Field M.C."/>
            <person name="Barry J.D."/>
            <person name="Hertz-Fowler C."/>
            <person name="Berriman M."/>
        </authorList>
    </citation>
    <scope>NUCLEOTIDE SEQUENCE</scope>
    <source>
        <strain evidence="4">Y486</strain>
    </source>
</reference>
<protein>
    <recommendedName>
        <fullName evidence="5">Asparagine synthase</fullName>
    </recommendedName>
</protein>
<keyword evidence="3" id="KW-0315">Glutamine amidotransferase</keyword>
<name>G0TT72_TRYVY</name>
<dbReference type="VEuPathDB" id="TriTrypDB:TvY486_0303310"/>
<evidence type="ECO:0000256" key="3">
    <source>
        <dbReference type="ARBA" id="ARBA00022962"/>
    </source>
</evidence>
<sequence>MCGIACIVRLRRRGLPKDRMCVHGTVDRCSLCAVVRRRGPDALSSVQQRVNDDVSIEAVSAVLCLRRVPGGEVVVQPSIALNEGDAARSGNHSPALQSFLQWNGEVFGGCLQLSAHTSDTVVIRNRLRAIELECAAGIAHNANSDSPSLLAEAQASFSKSCIKFLEYEVFGPYSFVYHAHSLNLVLFGRDPLGRRSLLVHLATEMPDVCELEEDTRFVEVPLEVVISSVAAEHSDLDAGCGTPFHHRKRCRCTLHCDHNVDVEGGDDNEIPANSCSCYCCWEELPNTGIFALNLSRVHGNGSVFTHYSWKLSHGIHPLLRFQNDGWTDIMSTGRNTLPVGLKHLLYENNTLSHELLQDSTPHDVRAAVRYLRALWEAVSIRVCAEARGDDSSTPVGILFSGGIDCTVLAAIAHYILPLSTPIELINVAFGDRPELTPDRLATFSSLRQLLQLPAVPTVQENVERKEETGNSPPCGGREWRLVLTDASALDNETVRRLIFPCGTVMDMSIGMALWHAAKGRGRMQRIRCTEGLRAQLAEEKEHCACYHKFYRLSTVGDRGSEQAQKTGPVHYQKTEENTKFIPLIDALVSELEAAGGESAVDPVLLSTLGKDYADTLRPVLMQYGYKKLGQYLNDAVEAGIVAFARKNETPSKAVRLVRPGDIARVRCTGFGEWLQTKGPASTPLGECINDYTCMARVVLLGIGADETLGGYTRHRRAFERRGVRGLAEELNHDFARLWKRNLGRDDRVVSDSGREGRYPYLDEGVLATLSEIAAEAYQRMVVAKGCSEEEVGVATKDGADDALQHAISSVCCFTLESGSPGMGDKKILRRCAAMLGLGDVVWLQKRAIQFGSRVAHTQN</sequence>
<accession>G0TT72</accession>
<dbReference type="GO" id="GO:0004066">
    <property type="term" value="F:asparagine synthase (glutamine-hydrolyzing) activity"/>
    <property type="evidence" value="ECO:0007669"/>
    <property type="project" value="InterPro"/>
</dbReference>
<evidence type="ECO:0000313" key="4">
    <source>
        <dbReference type="EMBL" id="CCC47153.1"/>
    </source>
</evidence>
<dbReference type="PANTHER" id="PTHR45937">
    <property type="entry name" value="ASPARAGINE SYNTHETASE DOMAIN-CONTAINING PROTEIN 1"/>
    <property type="match status" value="1"/>
</dbReference>
<dbReference type="Gene3D" id="3.40.50.620">
    <property type="entry name" value="HUPs"/>
    <property type="match status" value="2"/>
</dbReference>
<dbReference type="SUPFAM" id="SSF52402">
    <property type="entry name" value="Adenine nucleotide alpha hydrolases-like"/>
    <property type="match status" value="2"/>
</dbReference>
<evidence type="ECO:0000256" key="1">
    <source>
        <dbReference type="ARBA" id="ARBA00022605"/>
    </source>
</evidence>
<dbReference type="EMBL" id="HE573019">
    <property type="protein sequence ID" value="CCC47153.1"/>
    <property type="molecule type" value="Genomic_DNA"/>
</dbReference>
<dbReference type="AlphaFoldDB" id="G0TT72"/>
<dbReference type="GO" id="GO:0006529">
    <property type="term" value="P:asparagine biosynthetic process"/>
    <property type="evidence" value="ECO:0007669"/>
    <property type="project" value="UniProtKB-KW"/>
</dbReference>
<dbReference type="InterPro" id="IPR014729">
    <property type="entry name" value="Rossmann-like_a/b/a_fold"/>
</dbReference>
<organism evidence="4">
    <name type="scientific">Trypanosoma vivax (strain Y486)</name>
    <dbReference type="NCBI Taxonomy" id="1055687"/>
    <lineage>
        <taxon>Eukaryota</taxon>
        <taxon>Discoba</taxon>
        <taxon>Euglenozoa</taxon>
        <taxon>Kinetoplastea</taxon>
        <taxon>Metakinetoplastina</taxon>
        <taxon>Trypanosomatida</taxon>
        <taxon>Trypanosomatidae</taxon>
        <taxon>Trypanosoma</taxon>
        <taxon>Duttonella</taxon>
    </lineage>
</organism>
<dbReference type="InterPro" id="IPR051857">
    <property type="entry name" value="Asn_synthetase_domain"/>
</dbReference>
<keyword evidence="1" id="KW-0028">Amino-acid biosynthesis</keyword>
<gene>
    <name evidence="4" type="ORF">TVY486_0303310</name>
</gene>
<dbReference type="CDD" id="cd01991">
    <property type="entry name" value="Asn_synthase_B_C"/>
    <property type="match status" value="1"/>
</dbReference>
<keyword evidence="2" id="KW-0061">Asparagine biosynthesis</keyword>
<proteinExistence type="predicted"/>
<dbReference type="InterPro" id="IPR001962">
    <property type="entry name" value="Asn_synthase"/>
</dbReference>
<dbReference type="PANTHER" id="PTHR45937:SF1">
    <property type="entry name" value="ASPARAGINE SYNTHETASE DOMAIN-CONTAINING PROTEIN 1"/>
    <property type="match status" value="1"/>
</dbReference>
<evidence type="ECO:0008006" key="5">
    <source>
        <dbReference type="Google" id="ProtNLM"/>
    </source>
</evidence>
<evidence type="ECO:0000256" key="2">
    <source>
        <dbReference type="ARBA" id="ARBA00022888"/>
    </source>
</evidence>